<proteinExistence type="predicted"/>
<evidence type="ECO:0000313" key="2">
    <source>
        <dbReference type="EMBL" id="KAE8098426.1"/>
    </source>
</evidence>
<name>A0A5N6RJE6_9ROSI</name>
<reference evidence="2 3" key="1">
    <citation type="submission" date="2019-06" db="EMBL/GenBank/DDBJ databases">
        <title>A chromosomal-level reference genome of Carpinus fangiana (Coryloideae, Betulaceae).</title>
        <authorList>
            <person name="Yang X."/>
            <person name="Wang Z."/>
            <person name="Zhang L."/>
            <person name="Hao G."/>
            <person name="Liu J."/>
            <person name="Yang Y."/>
        </authorList>
    </citation>
    <scope>NUCLEOTIDE SEQUENCE [LARGE SCALE GENOMIC DNA]</scope>
    <source>
        <strain evidence="2">Cfa_2016G</strain>
        <tissue evidence="2">Leaf</tissue>
    </source>
</reference>
<organism evidence="2 3">
    <name type="scientific">Carpinus fangiana</name>
    <dbReference type="NCBI Taxonomy" id="176857"/>
    <lineage>
        <taxon>Eukaryota</taxon>
        <taxon>Viridiplantae</taxon>
        <taxon>Streptophyta</taxon>
        <taxon>Embryophyta</taxon>
        <taxon>Tracheophyta</taxon>
        <taxon>Spermatophyta</taxon>
        <taxon>Magnoliopsida</taxon>
        <taxon>eudicotyledons</taxon>
        <taxon>Gunneridae</taxon>
        <taxon>Pentapetalae</taxon>
        <taxon>rosids</taxon>
        <taxon>fabids</taxon>
        <taxon>Fagales</taxon>
        <taxon>Betulaceae</taxon>
        <taxon>Carpinus</taxon>
    </lineage>
</organism>
<accession>A0A5N6RJE6</accession>
<evidence type="ECO:0000256" key="1">
    <source>
        <dbReference type="SAM" id="MobiDB-lite"/>
    </source>
</evidence>
<dbReference type="AlphaFoldDB" id="A0A5N6RJE6"/>
<keyword evidence="3" id="KW-1185">Reference proteome</keyword>
<protein>
    <submittedName>
        <fullName evidence="2">Uncharacterized protein</fullName>
    </submittedName>
</protein>
<gene>
    <name evidence="2" type="ORF">FH972_016492</name>
</gene>
<dbReference type="EMBL" id="CM017327">
    <property type="protein sequence ID" value="KAE8098426.1"/>
    <property type="molecule type" value="Genomic_DNA"/>
</dbReference>
<sequence>MLADGGAFKLDVAIFVADDLVGELLGLLVHLRHHPPDEPLHREEGVFCVHHRLPLGDLPHQPISVLRVGHHRWRRPLRPLRSLRSSASHPPLPPPPSSSFLGLSPPPSRTPPLSHRHQLRASRE</sequence>
<feature type="compositionally biased region" description="Basic residues" evidence="1">
    <location>
        <begin position="114"/>
        <end position="124"/>
    </location>
</feature>
<dbReference type="Pfam" id="PF10712">
    <property type="entry name" value="NAD-GH"/>
    <property type="match status" value="1"/>
</dbReference>
<evidence type="ECO:0000313" key="3">
    <source>
        <dbReference type="Proteomes" id="UP000327013"/>
    </source>
</evidence>
<dbReference type="Proteomes" id="UP000327013">
    <property type="component" value="Chromosome 7"/>
</dbReference>
<feature type="region of interest" description="Disordered" evidence="1">
    <location>
        <begin position="82"/>
        <end position="124"/>
    </location>
</feature>
<dbReference type="InterPro" id="IPR019651">
    <property type="entry name" value="Glutamate_DH_NAD-spec"/>
</dbReference>